<dbReference type="InterPro" id="IPR051092">
    <property type="entry name" value="FYVE_RhoGEF_PH"/>
</dbReference>
<dbReference type="InterPro" id="IPR035899">
    <property type="entry name" value="DBL_dom_sf"/>
</dbReference>
<dbReference type="Gene3D" id="1.20.900.10">
    <property type="entry name" value="Dbl homology (DH) domain"/>
    <property type="match status" value="1"/>
</dbReference>
<organism evidence="2 3">
    <name type="scientific">Acrasis kona</name>
    <dbReference type="NCBI Taxonomy" id="1008807"/>
    <lineage>
        <taxon>Eukaryota</taxon>
        <taxon>Discoba</taxon>
        <taxon>Heterolobosea</taxon>
        <taxon>Tetramitia</taxon>
        <taxon>Eutetramitia</taxon>
        <taxon>Acrasidae</taxon>
        <taxon>Acrasis</taxon>
    </lineage>
</organism>
<evidence type="ECO:0000259" key="1">
    <source>
        <dbReference type="PROSITE" id="PS50010"/>
    </source>
</evidence>
<dbReference type="PANTHER" id="PTHR12673:SF159">
    <property type="entry name" value="LD03170P"/>
    <property type="match status" value="1"/>
</dbReference>
<accession>A0AAW2YMW2</accession>
<reference evidence="2 3" key="1">
    <citation type="submission" date="2024-03" db="EMBL/GenBank/DDBJ databases">
        <title>The Acrasis kona genome and developmental transcriptomes reveal deep origins of eukaryotic multicellular pathways.</title>
        <authorList>
            <person name="Sheikh S."/>
            <person name="Fu C.-J."/>
            <person name="Brown M.W."/>
            <person name="Baldauf S.L."/>
        </authorList>
    </citation>
    <scope>NUCLEOTIDE SEQUENCE [LARGE SCALE GENOMIC DNA]</scope>
    <source>
        <strain evidence="2 3">ATCC MYA-3509</strain>
    </source>
</reference>
<feature type="domain" description="DH" evidence="1">
    <location>
        <begin position="22"/>
        <end position="287"/>
    </location>
</feature>
<sequence>MTGDLADRPTILHVSSKSPDNKRYLIIKEIVDTEVQYVNNLQNLNDYIVQPLKDRISTINNNIIKQEEEEKHSWSALIKSLFCCCFAPDLNVGRRRDSMESVALLKPEVNYENDSNRLILTSDQIKEYFTQITLILNINRSFLDDLNKIDYSSIRTDDLSTELRFAELLLFRAHSFKLYTSFISSYSSICESINETKLSNPYFKEFLDNQSKLIRSANNDSSTESTLSGLLISPIQRICRYNLLISELYRTVLEEFVFPTNNETNAISKILEARDLVSKVADHCNSKSKIMSNSARVLSLYKTLGIEDIVKPHRIIIRESEPEDYVKYKKRNKNKIINQINKINSSPCRIHLFNDLLIVSKDQLKRDFVDHEQAQKETIHLLVNIWDDNVNITQRKKSSAIVLQDKMFANKLDVVNQSILVGTMKFVNQQQATSWLESILEQKRIGSNSIL</sequence>
<proteinExistence type="predicted"/>
<keyword evidence="3" id="KW-1185">Reference proteome</keyword>
<dbReference type="PROSITE" id="PS50010">
    <property type="entry name" value="DH_2"/>
    <property type="match status" value="1"/>
</dbReference>
<dbReference type="GO" id="GO:0005085">
    <property type="term" value="F:guanyl-nucleotide exchange factor activity"/>
    <property type="evidence" value="ECO:0007669"/>
    <property type="project" value="InterPro"/>
</dbReference>
<evidence type="ECO:0000313" key="2">
    <source>
        <dbReference type="EMBL" id="KAL0478228.1"/>
    </source>
</evidence>
<dbReference type="EMBL" id="JAOPGA020000336">
    <property type="protein sequence ID" value="KAL0478228.1"/>
    <property type="molecule type" value="Genomic_DNA"/>
</dbReference>
<dbReference type="SMART" id="SM00325">
    <property type="entry name" value="RhoGEF"/>
    <property type="match status" value="1"/>
</dbReference>
<dbReference type="Pfam" id="PF00621">
    <property type="entry name" value="RhoGEF"/>
    <property type="match status" value="1"/>
</dbReference>
<dbReference type="SUPFAM" id="SSF48065">
    <property type="entry name" value="DBL homology domain (DH-domain)"/>
    <property type="match status" value="1"/>
</dbReference>
<dbReference type="GO" id="GO:0005737">
    <property type="term" value="C:cytoplasm"/>
    <property type="evidence" value="ECO:0007669"/>
    <property type="project" value="TreeGrafter"/>
</dbReference>
<protein>
    <recommendedName>
        <fullName evidence="1">DH domain-containing protein</fullName>
    </recommendedName>
</protein>
<dbReference type="AlphaFoldDB" id="A0AAW2YMW2"/>
<name>A0AAW2YMW2_9EUKA</name>
<evidence type="ECO:0000313" key="3">
    <source>
        <dbReference type="Proteomes" id="UP001431209"/>
    </source>
</evidence>
<gene>
    <name evidence="2" type="ORF">AKO1_001651</name>
</gene>
<dbReference type="PANTHER" id="PTHR12673">
    <property type="entry name" value="FACIOGENITAL DYSPLASIA PROTEIN"/>
    <property type="match status" value="1"/>
</dbReference>
<comment type="caution">
    <text evidence="2">The sequence shown here is derived from an EMBL/GenBank/DDBJ whole genome shotgun (WGS) entry which is preliminary data.</text>
</comment>
<dbReference type="InterPro" id="IPR000219">
    <property type="entry name" value="DH_dom"/>
</dbReference>
<dbReference type="Proteomes" id="UP001431209">
    <property type="component" value="Unassembled WGS sequence"/>
</dbReference>